<name>A0A0E9P7Z3_ANGAN</name>
<dbReference type="AlphaFoldDB" id="A0A0E9P7Z3"/>
<proteinExistence type="predicted"/>
<dbReference type="EMBL" id="GBXM01107943">
    <property type="protein sequence ID" value="JAH00634.1"/>
    <property type="molecule type" value="Transcribed_RNA"/>
</dbReference>
<keyword evidence="1" id="KW-1133">Transmembrane helix</keyword>
<sequence>MNMKQKYRLFMVFACIYPSSLNNSILALPLIFIFNFLETIGHRSFFHAYTICPLPEFCYYSI</sequence>
<feature type="transmembrane region" description="Helical" evidence="1">
    <location>
        <begin position="12"/>
        <end position="37"/>
    </location>
</feature>
<keyword evidence="1" id="KW-0472">Membrane</keyword>
<evidence type="ECO:0000256" key="1">
    <source>
        <dbReference type="SAM" id="Phobius"/>
    </source>
</evidence>
<organism evidence="2">
    <name type="scientific">Anguilla anguilla</name>
    <name type="common">European freshwater eel</name>
    <name type="synonym">Muraena anguilla</name>
    <dbReference type="NCBI Taxonomy" id="7936"/>
    <lineage>
        <taxon>Eukaryota</taxon>
        <taxon>Metazoa</taxon>
        <taxon>Chordata</taxon>
        <taxon>Craniata</taxon>
        <taxon>Vertebrata</taxon>
        <taxon>Euteleostomi</taxon>
        <taxon>Actinopterygii</taxon>
        <taxon>Neopterygii</taxon>
        <taxon>Teleostei</taxon>
        <taxon>Anguilliformes</taxon>
        <taxon>Anguillidae</taxon>
        <taxon>Anguilla</taxon>
    </lineage>
</organism>
<keyword evidence="1" id="KW-0812">Transmembrane</keyword>
<evidence type="ECO:0000313" key="2">
    <source>
        <dbReference type="EMBL" id="JAH00634.1"/>
    </source>
</evidence>
<reference evidence="2" key="1">
    <citation type="submission" date="2014-11" db="EMBL/GenBank/DDBJ databases">
        <authorList>
            <person name="Amaro Gonzalez C."/>
        </authorList>
    </citation>
    <scope>NUCLEOTIDE SEQUENCE</scope>
</reference>
<accession>A0A0E9P7Z3</accession>
<protein>
    <submittedName>
        <fullName evidence="2">Uncharacterized protein</fullName>
    </submittedName>
</protein>
<reference evidence="2" key="2">
    <citation type="journal article" date="2015" name="Fish Shellfish Immunol.">
        <title>Early steps in the European eel (Anguilla anguilla)-Vibrio vulnificus interaction in the gills: Role of the RtxA13 toxin.</title>
        <authorList>
            <person name="Callol A."/>
            <person name="Pajuelo D."/>
            <person name="Ebbesson L."/>
            <person name="Teles M."/>
            <person name="MacKenzie S."/>
            <person name="Amaro C."/>
        </authorList>
    </citation>
    <scope>NUCLEOTIDE SEQUENCE</scope>
</reference>